<protein>
    <recommendedName>
        <fullName evidence="2">Ysc84 actin-binding domain-containing protein</fullName>
    </recommendedName>
</protein>
<feature type="domain" description="Ysc84 actin-binding" evidence="2">
    <location>
        <begin position="106"/>
        <end position="214"/>
    </location>
</feature>
<organism evidence="3">
    <name type="scientific">hydrothermal vent metagenome</name>
    <dbReference type="NCBI Taxonomy" id="652676"/>
    <lineage>
        <taxon>unclassified sequences</taxon>
        <taxon>metagenomes</taxon>
        <taxon>ecological metagenomes</taxon>
    </lineage>
</organism>
<dbReference type="GO" id="GO:0035091">
    <property type="term" value="F:phosphatidylinositol binding"/>
    <property type="evidence" value="ECO:0007669"/>
    <property type="project" value="TreeGrafter"/>
</dbReference>
<dbReference type="InterPro" id="IPR007461">
    <property type="entry name" value="Ysc84_actin-binding"/>
</dbReference>
<dbReference type="InterPro" id="IPR051702">
    <property type="entry name" value="SH3_domain_YSC84-like"/>
</dbReference>
<dbReference type="EMBL" id="UOEH01000536">
    <property type="protein sequence ID" value="VAW06684.1"/>
    <property type="molecule type" value="Genomic_DNA"/>
</dbReference>
<reference evidence="3" key="1">
    <citation type="submission" date="2018-06" db="EMBL/GenBank/DDBJ databases">
        <authorList>
            <person name="Zhirakovskaya E."/>
        </authorList>
    </citation>
    <scope>NUCLEOTIDE SEQUENCE</scope>
</reference>
<gene>
    <name evidence="3" type="ORF">MNBD_ALPHA05-1677</name>
</gene>
<evidence type="ECO:0000313" key="3">
    <source>
        <dbReference type="EMBL" id="VAW06684.1"/>
    </source>
</evidence>
<feature type="region of interest" description="Disordered" evidence="1">
    <location>
        <begin position="244"/>
        <end position="270"/>
    </location>
</feature>
<proteinExistence type="predicted"/>
<evidence type="ECO:0000259" key="2">
    <source>
        <dbReference type="Pfam" id="PF04366"/>
    </source>
</evidence>
<dbReference type="Pfam" id="PF04366">
    <property type="entry name" value="Ysc84"/>
    <property type="match status" value="1"/>
</dbReference>
<dbReference type="CDD" id="cd11524">
    <property type="entry name" value="SYLF"/>
    <property type="match status" value="1"/>
</dbReference>
<dbReference type="PANTHER" id="PTHR15629:SF2">
    <property type="entry name" value="SH3 DOMAIN-CONTAINING YSC84-LIKE PROTEIN 1"/>
    <property type="match status" value="1"/>
</dbReference>
<accession>A0A3B0TCW7</accession>
<dbReference type="PANTHER" id="PTHR15629">
    <property type="entry name" value="SH3YL1 PROTEIN"/>
    <property type="match status" value="1"/>
</dbReference>
<name>A0A3B0TCW7_9ZZZZ</name>
<sequence length="270" mass="28681">MLKRLIGILGAVCIAFALALAPAAAKSKREKAERLINKAADTVAYFANDKAFEPLWDLSKNAKAMVIMPSSTRGGFMFGASGGNAVMIARNDDGSWSEPTFFTIGSVSFGFQIGLERSEVILAVMTQRGMEQLLSTSVKLGADLSLAAGPIGGGAKAQTVDVLAFSRSRGLYGGVSLEGALLKARHSWNRDYYAADVSPADIIYRQKVARPNSAVLQNAVWALANRDQPVLVAPLQPVLIDPVTGEPLPAQPQYDDDAVYGAPLEPIGDQ</sequence>
<dbReference type="AlphaFoldDB" id="A0A3B0TCW7"/>
<evidence type="ECO:0000256" key="1">
    <source>
        <dbReference type="SAM" id="MobiDB-lite"/>
    </source>
</evidence>